<dbReference type="EMBL" id="CP045503">
    <property type="protein sequence ID" value="QPG58443.1"/>
    <property type="molecule type" value="Genomic_DNA"/>
</dbReference>
<keyword evidence="3" id="KW-1185">Reference proteome</keyword>
<name>A0ABX6VD82_9GAMM</name>
<evidence type="ECO:0000256" key="1">
    <source>
        <dbReference type="SAM" id="SignalP"/>
    </source>
</evidence>
<dbReference type="RefSeq" id="WP_195873047.1">
    <property type="nucleotide sequence ID" value="NZ_CP045503.2"/>
</dbReference>
<sequence>MKKVLLMAILAGTSASANADIEKDAFYAGAMIVCEKLATDAGLNDAAEKFKSEWFNKMSETDNLLEFTKLAAEAEIMHENTQTLSKCKKYLGY</sequence>
<feature type="signal peptide" evidence="1">
    <location>
        <begin position="1"/>
        <end position="19"/>
    </location>
</feature>
<accession>A0ABX6VD82</accession>
<evidence type="ECO:0000313" key="2">
    <source>
        <dbReference type="EMBL" id="QPG58443.1"/>
    </source>
</evidence>
<protein>
    <submittedName>
        <fullName evidence="2">Uncharacterized protein</fullName>
    </submittedName>
</protein>
<evidence type="ECO:0000313" key="3">
    <source>
        <dbReference type="Proteomes" id="UP000316416"/>
    </source>
</evidence>
<gene>
    <name evidence="2" type="ORF">FM038_014065</name>
</gene>
<dbReference type="Proteomes" id="UP000316416">
    <property type="component" value="Chromosome"/>
</dbReference>
<reference evidence="2" key="1">
    <citation type="submission" date="2021-07" db="EMBL/GenBank/DDBJ databases">
        <title>Shewanella sp. YLB-07 whole genome sequence.</title>
        <authorList>
            <person name="Yu L."/>
        </authorList>
    </citation>
    <scope>NUCLEOTIDE SEQUENCE</scope>
    <source>
        <strain evidence="2">YLB-08</strain>
    </source>
</reference>
<keyword evidence="1" id="KW-0732">Signal</keyword>
<feature type="chain" id="PRO_5047152188" evidence="1">
    <location>
        <begin position="20"/>
        <end position="93"/>
    </location>
</feature>
<proteinExistence type="predicted"/>
<organism evidence="2 3">
    <name type="scientific">Shewanella eurypsychrophilus</name>
    <dbReference type="NCBI Taxonomy" id="2593656"/>
    <lineage>
        <taxon>Bacteria</taxon>
        <taxon>Pseudomonadati</taxon>
        <taxon>Pseudomonadota</taxon>
        <taxon>Gammaproteobacteria</taxon>
        <taxon>Alteromonadales</taxon>
        <taxon>Shewanellaceae</taxon>
        <taxon>Shewanella</taxon>
    </lineage>
</organism>